<comment type="caution">
    <text evidence="2">The sequence shown here is derived from an EMBL/GenBank/DDBJ whole genome shotgun (WGS) entry which is preliminary data.</text>
</comment>
<accession>A0A2V4L504</accession>
<keyword evidence="1" id="KW-0812">Transmembrane</keyword>
<reference evidence="2 3" key="1">
    <citation type="submission" date="2018-06" db="EMBL/GenBank/DDBJ databases">
        <title>Pseudomonas diversity within urban Lake Michigan freshwaters.</title>
        <authorList>
            <person name="Batrich M."/>
            <person name="Hatzopoulos T."/>
            <person name="Putonti C."/>
        </authorList>
    </citation>
    <scope>NUCLEOTIDE SEQUENCE [LARGE SCALE GENOMIC DNA]</scope>
    <source>
        <strain evidence="2 3">MB-090714</strain>
    </source>
</reference>
<evidence type="ECO:0000313" key="3">
    <source>
        <dbReference type="Proteomes" id="UP000248146"/>
    </source>
</evidence>
<gene>
    <name evidence="2" type="ORF">DMO17_11080</name>
</gene>
<feature type="transmembrane region" description="Helical" evidence="1">
    <location>
        <begin position="30"/>
        <end position="49"/>
    </location>
</feature>
<sequence length="52" mass="5660">MSLGTILLIVLILLLIGVIPTWPHSRSWGYWPSGGIGVIVIVILILLLLGRI</sequence>
<evidence type="ECO:0000313" key="2">
    <source>
        <dbReference type="EMBL" id="PYC24602.1"/>
    </source>
</evidence>
<keyword evidence="1" id="KW-0472">Membrane</keyword>
<dbReference type="EMBL" id="QJRX01000005">
    <property type="protein sequence ID" value="PYC24602.1"/>
    <property type="molecule type" value="Genomic_DNA"/>
</dbReference>
<organism evidence="2 3">
    <name type="scientific">Aquipseudomonas alcaligenes</name>
    <name type="common">Pseudomonas alcaligenes</name>
    <dbReference type="NCBI Taxonomy" id="43263"/>
    <lineage>
        <taxon>Bacteria</taxon>
        <taxon>Pseudomonadati</taxon>
        <taxon>Pseudomonadota</taxon>
        <taxon>Gammaproteobacteria</taxon>
        <taxon>Pseudomonadales</taxon>
        <taxon>Pseudomonadaceae</taxon>
        <taxon>Aquipseudomonas</taxon>
    </lineage>
</organism>
<proteinExistence type="predicted"/>
<dbReference type="InterPro" id="IPR021738">
    <property type="entry name" value="DUF3309"/>
</dbReference>
<dbReference type="Proteomes" id="UP000248146">
    <property type="component" value="Unassembled WGS sequence"/>
</dbReference>
<keyword evidence="1" id="KW-1133">Transmembrane helix</keyword>
<dbReference type="AlphaFoldDB" id="A0A2V4L504"/>
<evidence type="ECO:0000256" key="1">
    <source>
        <dbReference type="SAM" id="Phobius"/>
    </source>
</evidence>
<dbReference type="RefSeq" id="WP_110682544.1">
    <property type="nucleotide sequence ID" value="NZ_QJRX01000005.1"/>
</dbReference>
<dbReference type="Pfam" id="PF11752">
    <property type="entry name" value="DUF3309"/>
    <property type="match status" value="1"/>
</dbReference>
<protein>
    <submittedName>
        <fullName evidence="2">DUF3309 domain-containing protein</fullName>
    </submittedName>
</protein>
<name>A0A2V4L504_AQUAC</name>